<gene>
    <name evidence="1" type="ORF">DealDRAFT_0353</name>
</gene>
<dbReference type="Proteomes" id="UP000006443">
    <property type="component" value="Unassembled WGS sequence"/>
</dbReference>
<name>C0GCZ4_DETAL</name>
<dbReference type="EMBL" id="ACJM01000001">
    <property type="protein sequence ID" value="EEG79079.1"/>
    <property type="molecule type" value="Genomic_DNA"/>
</dbReference>
<organism evidence="1 2">
    <name type="scientific">Dethiobacter alkaliphilus AHT 1</name>
    <dbReference type="NCBI Taxonomy" id="555088"/>
    <lineage>
        <taxon>Bacteria</taxon>
        <taxon>Bacillati</taxon>
        <taxon>Bacillota</taxon>
        <taxon>Dethiobacteria</taxon>
        <taxon>Dethiobacterales</taxon>
        <taxon>Dethiobacteraceae</taxon>
        <taxon>Dethiobacter</taxon>
    </lineage>
</organism>
<evidence type="ECO:0000313" key="2">
    <source>
        <dbReference type="Proteomes" id="UP000006443"/>
    </source>
</evidence>
<dbReference type="AlphaFoldDB" id="C0GCZ4"/>
<reference evidence="1 2" key="1">
    <citation type="submission" date="2009-02" db="EMBL/GenBank/DDBJ databases">
        <title>Sequencing of the draft genome and assembly of Dethiobacter alkaliphilus AHT 1.</title>
        <authorList>
            <consortium name="US DOE Joint Genome Institute (JGI-PGF)"/>
            <person name="Lucas S."/>
            <person name="Copeland A."/>
            <person name="Lapidus A."/>
            <person name="Glavina del Rio T."/>
            <person name="Dalin E."/>
            <person name="Tice H."/>
            <person name="Bruce D."/>
            <person name="Goodwin L."/>
            <person name="Pitluck S."/>
            <person name="Larimer F."/>
            <person name="Land M.L."/>
            <person name="Hauser L."/>
            <person name="Muyzer G."/>
        </authorList>
    </citation>
    <scope>NUCLEOTIDE SEQUENCE [LARGE SCALE GENOMIC DNA]</scope>
    <source>
        <strain evidence="1 2">AHT 1</strain>
    </source>
</reference>
<accession>C0GCZ4</accession>
<comment type="caution">
    <text evidence="1">The sequence shown here is derived from an EMBL/GenBank/DDBJ whole genome shotgun (WGS) entry which is preliminary data.</text>
</comment>
<proteinExistence type="predicted"/>
<protein>
    <submittedName>
        <fullName evidence="1">Uncharacterized protein</fullName>
    </submittedName>
</protein>
<sequence>MERVMLMDMKLFGFLYSYYTVEVYLPLLKKHNPIIRVGDRESLNPDVVPINLRRKLRVLHEILERPGNNQVNIFAEEGTEVIHNGHVEALFEKLEQNARKYLREGWGYTIKTILAFQEHTLVETKEFPGVLFNSLAFSCPAGPAEDIRELLEEYGPELEQDLAKAERLLEEHEKRPILSKLEQLKKLYEEIRIGEKSTRYVDEMPDFMETEIHRPPKFTVGQQFDDGARKIEVLAVGDCPDADSVWHYFIKFSEHDGSGIWYECRDQFHLELYRIADLDCDRQCLNETEQIVQDIVRMHGGAMSEANMPFPAEQPLQLARPPRYRANQVVGRKKILAVSPSLNYSGYWAYFCKENDEYFATDEDGMAWSLR</sequence>
<evidence type="ECO:0000313" key="1">
    <source>
        <dbReference type="EMBL" id="EEG79079.1"/>
    </source>
</evidence>
<keyword evidence="2" id="KW-1185">Reference proteome</keyword>